<sequence length="129" mass="14116">MATEISLSRPILPKLTGPKYSKLIADALANETVENEPIWADGEPFEVLDTISAAFPTEPTLTVSLLALADWLRSQSLNAGRCAFARRRVPDSIEVRPLNGTFGTGKISIANELARPIPKARYFDTEQFG</sequence>
<reference evidence="1 2" key="1">
    <citation type="submission" date="2021-01" db="EMBL/GenBank/DDBJ databases">
        <title>Whole genome shotgun sequence of Planotetraspora mira NBRC 15435.</title>
        <authorList>
            <person name="Komaki H."/>
            <person name="Tamura T."/>
        </authorList>
    </citation>
    <scope>NUCLEOTIDE SEQUENCE [LARGE SCALE GENOMIC DNA]</scope>
    <source>
        <strain evidence="1 2">NBRC 15435</strain>
    </source>
</reference>
<comment type="caution">
    <text evidence="1">The sequence shown here is derived from an EMBL/GenBank/DDBJ whole genome shotgun (WGS) entry which is preliminary data.</text>
</comment>
<dbReference type="Gene3D" id="3.40.50.300">
    <property type="entry name" value="P-loop containing nucleotide triphosphate hydrolases"/>
    <property type="match status" value="1"/>
</dbReference>
<gene>
    <name evidence="1" type="ORF">Pmi06nite_68570</name>
</gene>
<accession>A0A8J3TUY6</accession>
<evidence type="ECO:0000313" key="1">
    <source>
        <dbReference type="EMBL" id="GII33415.1"/>
    </source>
</evidence>
<proteinExistence type="predicted"/>
<dbReference type="RefSeq" id="WP_203957258.1">
    <property type="nucleotide sequence ID" value="NZ_BOOO01000040.1"/>
</dbReference>
<dbReference type="Proteomes" id="UP000650628">
    <property type="component" value="Unassembled WGS sequence"/>
</dbReference>
<dbReference type="InterPro" id="IPR027417">
    <property type="entry name" value="P-loop_NTPase"/>
</dbReference>
<evidence type="ECO:0000313" key="2">
    <source>
        <dbReference type="Proteomes" id="UP000650628"/>
    </source>
</evidence>
<dbReference type="AlphaFoldDB" id="A0A8J3TUY6"/>
<organism evidence="1 2">
    <name type="scientific">Planotetraspora mira</name>
    <dbReference type="NCBI Taxonomy" id="58121"/>
    <lineage>
        <taxon>Bacteria</taxon>
        <taxon>Bacillati</taxon>
        <taxon>Actinomycetota</taxon>
        <taxon>Actinomycetes</taxon>
        <taxon>Streptosporangiales</taxon>
        <taxon>Streptosporangiaceae</taxon>
        <taxon>Planotetraspora</taxon>
    </lineage>
</organism>
<name>A0A8J3TUY6_9ACTN</name>
<dbReference type="EMBL" id="BOOO01000040">
    <property type="protein sequence ID" value="GII33415.1"/>
    <property type="molecule type" value="Genomic_DNA"/>
</dbReference>
<keyword evidence="2" id="KW-1185">Reference proteome</keyword>
<protein>
    <submittedName>
        <fullName evidence="1">Uncharacterized protein</fullName>
    </submittedName>
</protein>